<keyword evidence="2 8" id="KW-0812">Transmembrane</keyword>
<evidence type="ECO:0000313" key="10">
    <source>
        <dbReference type="Ensembl" id="ENSSMAP00000004649.2"/>
    </source>
</evidence>
<gene>
    <name evidence="10" type="primary">LOC118307627</name>
</gene>
<feature type="domain" description="Fibronectin type-III" evidence="9">
    <location>
        <begin position="135"/>
        <end position="238"/>
    </location>
</feature>
<dbReference type="PANTHER" id="PTHR23037">
    <property type="entry name" value="CYTOKINE RECEPTOR"/>
    <property type="match status" value="1"/>
</dbReference>
<keyword evidence="3" id="KW-0732">Signal</keyword>
<evidence type="ECO:0000256" key="4">
    <source>
        <dbReference type="ARBA" id="ARBA00022989"/>
    </source>
</evidence>
<evidence type="ECO:0000313" key="11">
    <source>
        <dbReference type="Proteomes" id="UP000694558"/>
    </source>
</evidence>
<comment type="subcellular location">
    <subcellularLocation>
        <location evidence="1">Membrane</location>
        <topology evidence="1">Single-pass type I membrane protein</topology>
    </subcellularLocation>
</comment>
<evidence type="ECO:0000256" key="2">
    <source>
        <dbReference type="ARBA" id="ARBA00022692"/>
    </source>
</evidence>
<dbReference type="InterPro" id="IPR013783">
    <property type="entry name" value="Ig-like_fold"/>
</dbReference>
<evidence type="ECO:0000256" key="6">
    <source>
        <dbReference type="ARBA" id="ARBA00023170"/>
    </source>
</evidence>
<keyword evidence="6" id="KW-0675">Receptor</keyword>
<dbReference type="InterPro" id="IPR003961">
    <property type="entry name" value="FN3_dom"/>
</dbReference>
<organism evidence="10 11">
    <name type="scientific">Scophthalmus maximus</name>
    <name type="common">Turbot</name>
    <name type="synonym">Psetta maxima</name>
    <dbReference type="NCBI Taxonomy" id="52904"/>
    <lineage>
        <taxon>Eukaryota</taxon>
        <taxon>Metazoa</taxon>
        <taxon>Chordata</taxon>
        <taxon>Craniata</taxon>
        <taxon>Vertebrata</taxon>
        <taxon>Euteleostomi</taxon>
        <taxon>Actinopterygii</taxon>
        <taxon>Neopterygii</taxon>
        <taxon>Teleostei</taxon>
        <taxon>Neoteleostei</taxon>
        <taxon>Acanthomorphata</taxon>
        <taxon>Carangaria</taxon>
        <taxon>Pleuronectiformes</taxon>
        <taxon>Pleuronectoidei</taxon>
        <taxon>Scophthalmidae</taxon>
        <taxon>Scophthalmus</taxon>
    </lineage>
</organism>
<dbReference type="Proteomes" id="UP000694558">
    <property type="component" value="Chromosome 1"/>
</dbReference>
<evidence type="ECO:0000256" key="7">
    <source>
        <dbReference type="ARBA" id="ARBA00023180"/>
    </source>
</evidence>
<dbReference type="InterPro" id="IPR015152">
    <property type="entry name" value="Growth/epo_recpt_lig-bind"/>
</dbReference>
<keyword evidence="5 8" id="KW-0472">Membrane</keyword>
<dbReference type="GO" id="GO:0009897">
    <property type="term" value="C:external side of plasma membrane"/>
    <property type="evidence" value="ECO:0007669"/>
    <property type="project" value="TreeGrafter"/>
</dbReference>
<evidence type="ECO:0000256" key="1">
    <source>
        <dbReference type="ARBA" id="ARBA00004479"/>
    </source>
</evidence>
<dbReference type="GO" id="GO:0004896">
    <property type="term" value="F:cytokine receptor activity"/>
    <property type="evidence" value="ECO:0007669"/>
    <property type="project" value="TreeGrafter"/>
</dbReference>
<proteinExistence type="predicted"/>
<dbReference type="Pfam" id="PF09067">
    <property type="entry name" value="EpoR_lig-bind"/>
    <property type="match status" value="1"/>
</dbReference>
<dbReference type="PROSITE" id="PS50853">
    <property type="entry name" value="FN3"/>
    <property type="match status" value="1"/>
</dbReference>
<keyword evidence="4 8" id="KW-1133">Transmembrane helix</keyword>
<dbReference type="PANTHER" id="PTHR23037:SF46">
    <property type="entry name" value="INTERLEUKIN 5 RECEPTOR SUBUNIT ALPHA"/>
    <property type="match status" value="1"/>
</dbReference>
<reference evidence="10" key="1">
    <citation type="submission" date="2023-05" db="EMBL/GenBank/DDBJ databases">
        <title>High-quality long-read genome of Scophthalmus maximus.</title>
        <authorList>
            <person name="Lien S."/>
            <person name="Martinez P."/>
        </authorList>
    </citation>
    <scope>NUCLEOTIDE SEQUENCE [LARGE SCALE GENOMIC DNA]</scope>
</reference>
<dbReference type="Ensembl" id="ENSSMAT00000004721.2">
    <property type="protein sequence ID" value="ENSSMAP00000004649.2"/>
    <property type="gene ID" value="ENSSMAG00000002846.2"/>
</dbReference>
<feature type="transmembrane region" description="Helical" evidence="8">
    <location>
        <begin position="244"/>
        <end position="266"/>
    </location>
</feature>
<accession>A0A8D2ZMN1</accession>
<evidence type="ECO:0000256" key="8">
    <source>
        <dbReference type="SAM" id="Phobius"/>
    </source>
</evidence>
<reference evidence="10" key="2">
    <citation type="submission" date="2025-08" db="UniProtKB">
        <authorList>
            <consortium name="Ensembl"/>
        </authorList>
    </citation>
    <scope>IDENTIFICATION</scope>
</reference>
<dbReference type="AlphaFoldDB" id="A0A8D2ZMN1"/>
<evidence type="ECO:0000256" key="3">
    <source>
        <dbReference type="ARBA" id="ARBA00022729"/>
    </source>
</evidence>
<dbReference type="Gene3D" id="2.60.40.10">
    <property type="entry name" value="Immunoglobulins"/>
    <property type="match status" value="2"/>
</dbReference>
<dbReference type="InterPro" id="IPR036116">
    <property type="entry name" value="FN3_sf"/>
</dbReference>
<evidence type="ECO:0000256" key="5">
    <source>
        <dbReference type="ARBA" id="ARBA00023136"/>
    </source>
</evidence>
<sequence length="344" mass="39107">RSAMIFLLLSLSVLVCVLSIVLFFFPLFSDADQFSTAALPHIYFCRSPNMEDFTCWWHPLDNLTDGEAVTYVLTYSKDEECSDYVTGGADSCHFDSSHTTIWKMYCMNVTAVTARRNYTSQERCLDVADIVQTEAPVNLTYTLTDAGGDEMGHNAQLSWTYPVPSHLQYGWITLEYELQYRRIASPHNWKVKHPLREPRVELLGLPVDDYMVRVRCRSQNYGLWSHWSSALLMSIPNKLPAGKLLLLILVSGVGILALLVIAFGVIPQSRRIKDYFLPPIPKPRIMGIDPLLLKKGNLDEINRHLSNFHSYKPPSYTEEVWDHVSADSLGSTSTKTQSEHRRTG</sequence>
<evidence type="ECO:0000259" key="9">
    <source>
        <dbReference type="PROSITE" id="PS50853"/>
    </source>
</evidence>
<dbReference type="SUPFAM" id="SSF49265">
    <property type="entry name" value="Fibronectin type III"/>
    <property type="match status" value="2"/>
</dbReference>
<name>A0A8D2ZMN1_SCOMX</name>
<keyword evidence="7" id="KW-0325">Glycoprotein</keyword>
<protein>
    <recommendedName>
        <fullName evidence="9">Fibronectin type-III domain-containing protein</fullName>
    </recommendedName>
</protein>
<dbReference type="GeneTree" id="ENSGT00940000154851"/>